<organism evidence="2 3">
    <name type="scientific">Herbaspirillum rubrisubalbicans</name>
    <dbReference type="NCBI Taxonomy" id="80842"/>
    <lineage>
        <taxon>Bacteria</taxon>
        <taxon>Pseudomonadati</taxon>
        <taxon>Pseudomonadota</taxon>
        <taxon>Betaproteobacteria</taxon>
        <taxon>Burkholderiales</taxon>
        <taxon>Oxalobacteraceae</taxon>
        <taxon>Herbaspirillum</taxon>
    </lineage>
</organism>
<evidence type="ECO:0000259" key="1">
    <source>
        <dbReference type="Pfam" id="PF00117"/>
    </source>
</evidence>
<keyword evidence="3" id="KW-1185">Reference proteome</keyword>
<dbReference type="EMBL" id="JUGD01000007">
    <property type="protein sequence ID" value="RAM65530.1"/>
    <property type="molecule type" value="Genomic_DNA"/>
</dbReference>
<name>A0ABX9C4N4_9BURK</name>
<dbReference type="PANTHER" id="PTHR42695:SF5">
    <property type="entry name" value="GLUTAMINE AMIDOTRANSFERASE YLR126C-RELATED"/>
    <property type="match status" value="1"/>
</dbReference>
<dbReference type="RefSeq" id="WP_112068007.1">
    <property type="nucleotide sequence ID" value="NZ_JUGD01000007.1"/>
</dbReference>
<protein>
    <submittedName>
        <fullName evidence="2">Glutamine amidotransferase</fullName>
    </submittedName>
</protein>
<dbReference type="NCBIfam" id="NF005458">
    <property type="entry name" value="PRK07053.1"/>
    <property type="match status" value="1"/>
</dbReference>
<dbReference type="PANTHER" id="PTHR42695">
    <property type="entry name" value="GLUTAMINE AMIDOTRANSFERASE YLR126C-RELATED"/>
    <property type="match status" value="1"/>
</dbReference>
<dbReference type="InterPro" id="IPR044992">
    <property type="entry name" value="ChyE-like"/>
</dbReference>
<evidence type="ECO:0000313" key="3">
    <source>
        <dbReference type="Proteomes" id="UP000248631"/>
    </source>
</evidence>
<sequence length="237" mass="25589">MKTAIAIRHVHFEDVGILHEVLREQAYALTYLDACLDDLDTPLVQQADLLIVLGGPIGAYDDARYPFLTGELAAITRRLARGAPTLGICLGAQLMARAMGAGVAPMGVKEIGYAPLSLTEAGRHSPLAALEDVPVLHWHGDRFEIPAQATHLAGSALCAQQAFAVGRQVLALQFHLEADPKRIEQWLVGHASELDHAGIDARHLRDAAQRLGGTLQQAARHVVTQWLAGLSEDEQKD</sequence>
<dbReference type="Gene3D" id="3.40.50.880">
    <property type="match status" value="1"/>
</dbReference>
<dbReference type="InterPro" id="IPR029062">
    <property type="entry name" value="Class_I_gatase-like"/>
</dbReference>
<dbReference type="CDD" id="cd01741">
    <property type="entry name" value="GATase1_1"/>
    <property type="match status" value="1"/>
</dbReference>
<reference evidence="2 3" key="1">
    <citation type="submission" date="2014-12" db="EMBL/GenBank/DDBJ databases">
        <title>Complete genome sequence of Herbaspirillum rubrisubalbicans Os38.</title>
        <authorList>
            <person name="Chen M."/>
            <person name="An Q."/>
        </authorList>
    </citation>
    <scope>NUCLEOTIDE SEQUENCE [LARGE SCALE GENOMIC DNA]</scope>
    <source>
        <strain evidence="2 3">Os38</strain>
    </source>
</reference>
<evidence type="ECO:0000313" key="2">
    <source>
        <dbReference type="EMBL" id="RAM65530.1"/>
    </source>
</evidence>
<dbReference type="Proteomes" id="UP000248631">
    <property type="component" value="Unassembled WGS sequence"/>
</dbReference>
<keyword evidence="2" id="KW-0315">Glutamine amidotransferase</keyword>
<feature type="domain" description="Glutamine amidotransferase" evidence="1">
    <location>
        <begin position="43"/>
        <end position="182"/>
    </location>
</feature>
<dbReference type="PROSITE" id="PS51273">
    <property type="entry name" value="GATASE_TYPE_1"/>
    <property type="match status" value="1"/>
</dbReference>
<proteinExistence type="predicted"/>
<dbReference type="SUPFAM" id="SSF52317">
    <property type="entry name" value="Class I glutamine amidotransferase-like"/>
    <property type="match status" value="1"/>
</dbReference>
<gene>
    <name evidence="2" type="ORF">RB24_06090</name>
</gene>
<accession>A0ABX9C4N4</accession>
<dbReference type="InterPro" id="IPR017926">
    <property type="entry name" value="GATASE"/>
</dbReference>
<dbReference type="PRINTS" id="PR00099">
    <property type="entry name" value="CPSGATASE"/>
</dbReference>
<comment type="caution">
    <text evidence="2">The sequence shown here is derived from an EMBL/GenBank/DDBJ whole genome shotgun (WGS) entry which is preliminary data.</text>
</comment>
<dbReference type="Pfam" id="PF00117">
    <property type="entry name" value="GATase"/>
    <property type="match status" value="1"/>
</dbReference>